<evidence type="ECO:0000259" key="10">
    <source>
        <dbReference type="PROSITE" id="PS51202"/>
    </source>
</evidence>
<feature type="transmembrane region" description="Helical" evidence="9">
    <location>
        <begin position="97"/>
        <end position="117"/>
    </location>
</feature>
<feature type="transmembrane region" description="Helical" evidence="9">
    <location>
        <begin position="245"/>
        <end position="268"/>
    </location>
</feature>
<dbReference type="GO" id="GO:0008324">
    <property type="term" value="F:monoatomic cation transmembrane transporter activity"/>
    <property type="evidence" value="ECO:0007669"/>
    <property type="project" value="InterPro"/>
</dbReference>
<evidence type="ECO:0000256" key="1">
    <source>
        <dbReference type="ARBA" id="ARBA00004651"/>
    </source>
</evidence>
<dbReference type="PANTHER" id="PTHR32507">
    <property type="entry name" value="NA(+)/H(+) ANTIPORTER 1"/>
    <property type="match status" value="1"/>
</dbReference>
<name>A0A1G9SYM8_9BACL</name>
<evidence type="ECO:0000256" key="4">
    <source>
        <dbReference type="ARBA" id="ARBA00022475"/>
    </source>
</evidence>
<dbReference type="GO" id="GO:0005886">
    <property type="term" value="C:plasma membrane"/>
    <property type="evidence" value="ECO:0007669"/>
    <property type="project" value="UniProtKB-SubCell"/>
</dbReference>
<evidence type="ECO:0000256" key="5">
    <source>
        <dbReference type="ARBA" id="ARBA00022692"/>
    </source>
</evidence>
<dbReference type="EMBL" id="FNGM01000012">
    <property type="protein sequence ID" value="SDM40417.1"/>
    <property type="molecule type" value="Genomic_DNA"/>
</dbReference>
<evidence type="ECO:0000256" key="6">
    <source>
        <dbReference type="ARBA" id="ARBA00022989"/>
    </source>
</evidence>
<protein>
    <submittedName>
        <fullName evidence="11">Cell volume regulation protein A</fullName>
    </submittedName>
</protein>
<reference evidence="11 12" key="1">
    <citation type="submission" date="2016-10" db="EMBL/GenBank/DDBJ databases">
        <authorList>
            <person name="de Groot N.N."/>
        </authorList>
    </citation>
    <scope>NUCLEOTIDE SEQUENCE [LARGE SCALE GENOMIC DNA]</scope>
    <source>
        <strain evidence="11 12">CGMCC 1.10239</strain>
    </source>
</reference>
<evidence type="ECO:0000256" key="7">
    <source>
        <dbReference type="ARBA" id="ARBA00023065"/>
    </source>
</evidence>
<evidence type="ECO:0000256" key="2">
    <source>
        <dbReference type="ARBA" id="ARBA00022448"/>
    </source>
</evidence>
<dbReference type="InterPro" id="IPR036721">
    <property type="entry name" value="RCK_C_sf"/>
</dbReference>
<dbReference type="InterPro" id="IPR006153">
    <property type="entry name" value="Cation/H_exchanger_TM"/>
</dbReference>
<keyword evidence="6 9" id="KW-1133">Transmembrane helix</keyword>
<feature type="transmembrane region" description="Helical" evidence="9">
    <location>
        <begin position="429"/>
        <end position="449"/>
    </location>
</feature>
<sequence length="559" mass="60403">MKCKSIQENKPIRITSVDLWTTGVFYCELGKLNKGNCCFGISGYGVITYISDQPGVKGVTYRKGGTLDMTHLADNIILLLAALLLVGVLSTKFSTRFGMPALVLFIAAGMVLSRFVYFNNASLTQVAGIFALIIILFEGGMQTSIKDIRPIIAPALSLATVGVLLTTAIVGVFARFVLDVPWAESLLFGAIVGSTDAAAVFSVLGGKNIDKRLTSTLEAESGSNDPMAVFLTVSLIEWIQHPDTAIWSLLLSFVWEMGIGLVMGIAVGKLAVYLINRINLDSTGLYPVMAIGFAVLTYGLAAMVHSSGLLAVYVIGLTLGNSELMYHRTIMNFNHGFAWMMQIAMFILLGLLVFPNELADIAWQGLLLSVILMLVARPVGVFLSLLFARFSIREKTLISWAGLRGAVPIVLATYPLLAGLPQGRLFFNVVFFVVLTSAVIQGTTISPLASRLRLVGKDDAQPSLMELVALGKTDSEFNHIAIDQHMPIAGMQIAQIGLPEDILFTAIIRNKSIVTPHGSTVIEPGDTVYVLSPKSKRDEMRAIFRSGKGKVAESHLPIM</sequence>
<dbReference type="Proteomes" id="UP000182783">
    <property type="component" value="Unassembled WGS sequence"/>
</dbReference>
<dbReference type="PANTHER" id="PTHR32507:SF7">
    <property type="entry name" value="K(+)_H(+) ANTIPORTER NHAP2"/>
    <property type="match status" value="1"/>
</dbReference>
<feature type="transmembrane region" description="Helical" evidence="9">
    <location>
        <begin position="397"/>
        <end position="417"/>
    </location>
</feature>
<keyword evidence="5 9" id="KW-0812">Transmembrane</keyword>
<dbReference type="GO" id="GO:0015297">
    <property type="term" value="F:antiporter activity"/>
    <property type="evidence" value="ECO:0007669"/>
    <property type="project" value="UniProtKB-KW"/>
</dbReference>
<dbReference type="SUPFAM" id="SSF116726">
    <property type="entry name" value="TrkA C-terminal domain-like"/>
    <property type="match status" value="1"/>
</dbReference>
<dbReference type="NCBIfam" id="NF003715">
    <property type="entry name" value="PRK05326.1-2"/>
    <property type="match status" value="1"/>
</dbReference>
<dbReference type="NCBIfam" id="NF003716">
    <property type="entry name" value="PRK05326.1-3"/>
    <property type="match status" value="1"/>
</dbReference>
<keyword evidence="4" id="KW-1003">Cell membrane</keyword>
<feature type="domain" description="RCK C-terminal" evidence="10">
    <location>
        <begin position="465"/>
        <end position="546"/>
    </location>
</feature>
<keyword evidence="2" id="KW-0813">Transport</keyword>
<dbReference type="InterPro" id="IPR006037">
    <property type="entry name" value="RCK_C"/>
</dbReference>
<feature type="transmembrane region" description="Helical" evidence="9">
    <location>
        <begin position="361"/>
        <end position="385"/>
    </location>
</feature>
<feature type="transmembrane region" description="Helical" evidence="9">
    <location>
        <begin position="288"/>
        <end position="315"/>
    </location>
</feature>
<dbReference type="Gene3D" id="1.20.1530.20">
    <property type="match status" value="1"/>
</dbReference>
<gene>
    <name evidence="11" type="ORF">SAMN05216191_112119</name>
</gene>
<feature type="transmembrane region" description="Helical" evidence="9">
    <location>
        <begin position="72"/>
        <end position="90"/>
    </location>
</feature>
<keyword evidence="7" id="KW-0406">Ion transport</keyword>
<feature type="transmembrane region" description="Helical" evidence="9">
    <location>
        <begin position="336"/>
        <end position="355"/>
    </location>
</feature>
<keyword evidence="8 9" id="KW-0472">Membrane</keyword>
<dbReference type="InterPro" id="IPR038770">
    <property type="entry name" value="Na+/solute_symporter_sf"/>
</dbReference>
<keyword evidence="3" id="KW-0050">Antiport</keyword>
<dbReference type="PROSITE" id="PS51202">
    <property type="entry name" value="RCK_C"/>
    <property type="match status" value="1"/>
</dbReference>
<evidence type="ECO:0000256" key="3">
    <source>
        <dbReference type="ARBA" id="ARBA00022449"/>
    </source>
</evidence>
<dbReference type="Pfam" id="PF00999">
    <property type="entry name" value="Na_H_Exchanger"/>
    <property type="match status" value="1"/>
</dbReference>
<accession>A0A1G9SYM8</accession>
<dbReference type="AlphaFoldDB" id="A0A1G9SYM8"/>
<dbReference type="GO" id="GO:0006813">
    <property type="term" value="P:potassium ion transport"/>
    <property type="evidence" value="ECO:0007669"/>
    <property type="project" value="InterPro"/>
</dbReference>
<evidence type="ECO:0000313" key="11">
    <source>
        <dbReference type="EMBL" id="SDM40417.1"/>
    </source>
</evidence>
<evidence type="ECO:0000256" key="8">
    <source>
        <dbReference type="ARBA" id="ARBA00023136"/>
    </source>
</evidence>
<organism evidence="11 12">
    <name type="scientific">Paenibacillus jilunlii</name>
    <dbReference type="NCBI Taxonomy" id="682956"/>
    <lineage>
        <taxon>Bacteria</taxon>
        <taxon>Bacillati</taxon>
        <taxon>Bacillota</taxon>
        <taxon>Bacilli</taxon>
        <taxon>Bacillales</taxon>
        <taxon>Paenibacillaceae</taxon>
        <taxon>Paenibacillus</taxon>
    </lineage>
</organism>
<proteinExistence type="predicted"/>
<dbReference type="GO" id="GO:1902600">
    <property type="term" value="P:proton transmembrane transport"/>
    <property type="evidence" value="ECO:0007669"/>
    <property type="project" value="InterPro"/>
</dbReference>
<feature type="transmembrane region" description="Helical" evidence="9">
    <location>
        <begin position="186"/>
        <end position="205"/>
    </location>
</feature>
<feature type="transmembrane region" description="Helical" evidence="9">
    <location>
        <begin position="123"/>
        <end position="139"/>
    </location>
</feature>
<evidence type="ECO:0000256" key="9">
    <source>
        <dbReference type="SAM" id="Phobius"/>
    </source>
</evidence>
<evidence type="ECO:0000313" key="12">
    <source>
        <dbReference type="Proteomes" id="UP000182783"/>
    </source>
</evidence>
<feature type="transmembrane region" description="Helical" evidence="9">
    <location>
        <begin position="151"/>
        <end position="174"/>
    </location>
</feature>
<comment type="subcellular location">
    <subcellularLocation>
        <location evidence="1">Cell membrane</location>
        <topology evidence="1">Multi-pass membrane protein</topology>
    </subcellularLocation>
</comment>
<dbReference type="Pfam" id="PF02080">
    <property type="entry name" value="TrkA_C"/>
    <property type="match status" value="1"/>
</dbReference>
<dbReference type="Gene3D" id="3.30.70.1450">
    <property type="entry name" value="Regulator of K+ conductance, C-terminal domain"/>
    <property type="match status" value="1"/>
</dbReference>